<sequence>MLKSFMNKSKVVNTLKLAKQYALDCEYRKALEIYANETLFSKPLVEMDAEEAEHFLLCGHAFQQFYSQYHENLEGYVAQINKFNENQKQQVLPEKCEDPTTYLIKAITCYENCIKILCGFEFNSSESKQMVVLSFFKIFECKREAKQEWQGEASELVQFVADKKINVSKYEFGKVLKQLTLEALNKTENEAQSAEVEKW</sequence>
<name>A0AA86NQ74_9EUKA</name>
<gene>
    <name evidence="1" type="ORF">HINF_LOCUS11680</name>
    <name evidence="2" type="ORF">HINF_LOCUS29048</name>
</gene>
<dbReference type="EMBL" id="CAXDID020000093">
    <property type="protein sequence ID" value="CAL6023265.1"/>
    <property type="molecule type" value="Genomic_DNA"/>
</dbReference>
<protein>
    <submittedName>
        <fullName evidence="2">Hypothetical_protein</fullName>
    </submittedName>
</protein>
<reference evidence="1" key="1">
    <citation type="submission" date="2023-06" db="EMBL/GenBank/DDBJ databases">
        <authorList>
            <person name="Kurt Z."/>
        </authorList>
    </citation>
    <scope>NUCLEOTIDE SEQUENCE</scope>
</reference>
<organism evidence="1">
    <name type="scientific">Hexamita inflata</name>
    <dbReference type="NCBI Taxonomy" id="28002"/>
    <lineage>
        <taxon>Eukaryota</taxon>
        <taxon>Metamonada</taxon>
        <taxon>Diplomonadida</taxon>
        <taxon>Hexamitidae</taxon>
        <taxon>Hexamitinae</taxon>
        <taxon>Hexamita</taxon>
    </lineage>
</organism>
<comment type="caution">
    <text evidence="1">The sequence shown here is derived from an EMBL/GenBank/DDBJ whole genome shotgun (WGS) entry which is preliminary data.</text>
</comment>
<dbReference type="AlphaFoldDB" id="A0AA86NQ74"/>
<keyword evidence="3" id="KW-1185">Reference proteome</keyword>
<evidence type="ECO:0000313" key="2">
    <source>
        <dbReference type="EMBL" id="CAL6023265.1"/>
    </source>
</evidence>
<evidence type="ECO:0000313" key="1">
    <source>
        <dbReference type="EMBL" id="CAI9924035.1"/>
    </source>
</evidence>
<dbReference type="Proteomes" id="UP001642409">
    <property type="component" value="Unassembled WGS sequence"/>
</dbReference>
<accession>A0AA86NQ74</accession>
<dbReference type="EMBL" id="CATOUU010000302">
    <property type="protein sequence ID" value="CAI9924035.1"/>
    <property type="molecule type" value="Genomic_DNA"/>
</dbReference>
<evidence type="ECO:0000313" key="3">
    <source>
        <dbReference type="Proteomes" id="UP001642409"/>
    </source>
</evidence>
<proteinExistence type="predicted"/>
<reference evidence="2 3" key="2">
    <citation type="submission" date="2024-07" db="EMBL/GenBank/DDBJ databases">
        <authorList>
            <person name="Akdeniz Z."/>
        </authorList>
    </citation>
    <scope>NUCLEOTIDE SEQUENCE [LARGE SCALE GENOMIC DNA]</scope>
</reference>